<dbReference type="CDD" id="cd01671">
    <property type="entry name" value="CARD"/>
    <property type="match status" value="1"/>
</dbReference>
<proteinExistence type="predicted"/>
<dbReference type="STRING" id="45351.A7TBY0"/>
<dbReference type="GO" id="GO:0005737">
    <property type="term" value="C:cytoplasm"/>
    <property type="evidence" value="ECO:0000318"/>
    <property type="project" value="GO_Central"/>
</dbReference>
<keyword evidence="3" id="KW-1185">Reference proteome</keyword>
<dbReference type="InterPro" id="IPR037939">
    <property type="entry name" value="CRADD"/>
</dbReference>
<dbReference type="InterPro" id="IPR001315">
    <property type="entry name" value="CARD"/>
</dbReference>
<dbReference type="HOGENOM" id="CLU_174928_0_0_1"/>
<reference evidence="2 3" key="1">
    <citation type="journal article" date="2007" name="Science">
        <title>Sea anemone genome reveals ancestral eumetazoan gene repertoire and genomic organization.</title>
        <authorList>
            <person name="Putnam N.H."/>
            <person name="Srivastava M."/>
            <person name="Hellsten U."/>
            <person name="Dirks B."/>
            <person name="Chapman J."/>
            <person name="Salamov A."/>
            <person name="Terry A."/>
            <person name="Shapiro H."/>
            <person name="Lindquist E."/>
            <person name="Kapitonov V.V."/>
            <person name="Jurka J."/>
            <person name="Genikhovich G."/>
            <person name="Grigoriev I.V."/>
            <person name="Lucas S.M."/>
            <person name="Steele R.E."/>
            <person name="Finnerty J.R."/>
            <person name="Technau U."/>
            <person name="Martindale M.Q."/>
            <person name="Rokhsar D.S."/>
        </authorList>
    </citation>
    <scope>NUCLEOTIDE SEQUENCE [LARGE SCALE GENOMIC DNA]</scope>
    <source>
        <strain evidence="3">CH2 X CH6</strain>
    </source>
</reference>
<gene>
    <name evidence="2" type="ORF">NEMVEDRAFT_v1g8565</name>
</gene>
<organism evidence="2 3">
    <name type="scientific">Nematostella vectensis</name>
    <name type="common">Starlet sea anemone</name>
    <dbReference type="NCBI Taxonomy" id="45351"/>
    <lineage>
        <taxon>Eukaryota</taxon>
        <taxon>Metazoa</taxon>
        <taxon>Cnidaria</taxon>
        <taxon>Anthozoa</taxon>
        <taxon>Hexacorallia</taxon>
        <taxon>Actiniaria</taxon>
        <taxon>Edwardsiidae</taxon>
        <taxon>Nematostella</taxon>
    </lineage>
</organism>
<dbReference type="Pfam" id="PF00619">
    <property type="entry name" value="CARD"/>
    <property type="match status" value="1"/>
</dbReference>
<dbReference type="SUPFAM" id="SSF47986">
    <property type="entry name" value="DEATH domain"/>
    <property type="match status" value="1"/>
</dbReference>
<dbReference type="SMART" id="SM00114">
    <property type="entry name" value="CARD"/>
    <property type="match status" value="1"/>
</dbReference>
<name>A7TBY0_NEMVE</name>
<dbReference type="PANTHER" id="PTHR15034">
    <property type="entry name" value="DEATH DOMAIN-CONTAINING PROTEIN CRADD"/>
    <property type="match status" value="1"/>
</dbReference>
<dbReference type="GO" id="GO:0070513">
    <property type="term" value="F:death domain binding"/>
    <property type="evidence" value="ECO:0007669"/>
    <property type="project" value="InterPro"/>
</dbReference>
<accession>A7TBY0</accession>
<sequence length="76" mass="9015">MEQKHRNLLRKNRVALARDLEPREVLNYIFQEGVFSERDIETVNSLTTRQTQAERILDILPRRGPRAFPVFCDALY</sequence>
<dbReference type="PANTHER" id="PTHR15034:SF5">
    <property type="entry name" value="DEATH DOMAIN-CONTAINING PROTEIN CRADD"/>
    <property type="match status" value="1"/>
</dbReference>
<dbReference type="GO" id="GO:2001235">
    <property type="term" value="P:positive regulation of apoptotic signaling pathway"/>
    <property type="evidence" value="ECO:0000318"/>
    <property type="project" value="GO_Central"/>
</dbReference>
<dbReference type="InterPro" id="IPR011029">
    <property type="entry name" value="DEATH-like_dom_sf"/>
</dbReference>
<dbReference type="Proteomes" id="UP000001593">
    <property type="component" value="Unassembled WGS sequence"/>
</dbReference>
<dbReference type="PhylomeDB" id="A7TBY0"/>
<dbReference type="GO" id="GO:0002020">
    <property type="term" value="F:protease binding"/>
    <property type="evidence" value="ECO:0007669"/>
    <property type="project" value="InterPro"/>
</dbReference>
<evidence type="ECO:0000313" key="2">
    <source>
        <dbReference type="EMBL" id="EDO26471.1"/>
    </source>
</evidence>
<dbReference type="AlphaFoldDB" id="A7TBY0"/>
<dbReference type="InParanoid" id="A7TBY0"/>
<evidence type="ECO:0000259" key="1">
    <source>
        <dbReference type="PROSITE" id="PS50209"/>
    </source>
</evidence>
<dbReference type="PROSITE" id="PS50209">
    <property type="entry name" value="CARD"/>
    <property type="match status" value="1"/>
</dbReference>
<dbReference type="Gene3D" id="1.10.533.10">
    <property type="entry name" value="Death Domain, Fas"/>
    <property type="match status" value="1"/>
</dbReference>
<dbReference type="EMBL" id="DS475809">
    <property type="protein sequence ID" value="EDO26471.1"/>
    <property type="molecule type" value="Genomic_DNA"/>
</dbReference>
<protein>
    <recommendedName>
        <fullName evidence="1">CARD domain-containing protein</fullName>
    </recommendedName>
</protein>
<evidence type="ECO:0000313" key="3">
    <source>
        <dbReference type="Proteomes" id="UP000001593"/>
    </source>
</evidence>
<feature type="domain" description="CARD" evidence="1">
    <location>
        <begin position="1"/>
        <end position="76"/>
    </location>
</feature>
<feature type="non-terminal residue" evidence="2">
    <location>
        <position position="76"/>
    </location>
</feature>